<comment type="pathway">
    <text evidence="1 9">Cofactor biosynthesis; NAD(+) biosynthesis; nicotinate D-ribonucleotide from nicotinate: step 1/1.</text>
</comment>
<name>A0A918MIW5_9FLAO</name>
<dbReference type="Proteomes" id="UP000634668">
    <property type="component" value="Unassembled WGS sequence"/>
</dbReference>
<comment type="function">
    <text evidence="9">Catalyzes the first step in the biosynthesis of NAD from nicotinic acid, the ATP-dependent synthesis of beta-nicotinate D-ribonucleotide from nicotinate and 5-phospho-D-ribose 1-phosphate.</text>
</comment>
<accession>A0A918MIW5</accession>
<evidence type="ECO:0000256" key="3">
    <source>
        <dbReference type="ARBA" id="ARBA00013236"/>
    </source>
</evidence>
<keyword evidence="14" id="KW-1185">Reference proteome</keyword>
<dbReference type="GO" id="GO:0005829">
    <property type="term" value="C:cytosol"/>
    <property type="evidence" value="ECO:0007669"/>
    <property type="project" value="TreeGrafter"/>
</dbReference>
<evidence type="ECO:0000313" key="14">
    <source>
        <dbReference type="Proteomes" id="UP000634668"/>
    </source>
</evidence>
<evidence type="ECO:0000259" key="12">
    <source>
        <dbReference type="Pfam" id="PF17956"/>
    </source>
</evidence>
<evidence type="ECO:0000256" key="7">
    <source>
        <dbReference type="ARBA" id="ARBA00022679"/>
    </source>
</evidence>
<reference evidence="13" key="1">
    <citation type="journal article" date="2014" name="Int. J. Syst. Evol. Microbiol.">
        <title>Complete genome sequence of Corynebacterium casei LMG S-19264T (=DSM 44701T), isolated from a smear-ripened cheese.</title>
        <authorList>
            <consortium name="US DOE Joint Genome Institute (JGI-PGF)"/>
            <person name="Walter F."/>
            <person name="Albersmeier A."/>
            <person name="Kalinowski J."/>
            <person name="Ruckert C."/>
        </authorList>
    </citation>
    <scope>NUCLEOTIDE SEQUENCE</scope>
    <source>
        <strain evidence="13">KCTC 12113</strain>
    </source>
</reference>
<keyword evidence="6 9" id="KW-0662">Pyridine nucleotide biosynthesis</keyword>
<dbReference type="CDD" id="cd01570">
    <property type="entry name" value="NAPRTase_A"/>
    <property type="match status" value="1"/>
</dbReference>
<dbReference type="InterPro" id="IPR013785">
    <property type="entry name" value="Aldolase_TIM"/>
</dbReference>
<dbReference type="EMBL" id="BMWP01000004">
    <property type="protein sequence ID" value="GGW26310.1"/>
    <property type="molecule type" value="Genomic_DNA"/>
</dbReference>
<dbReference type="InterPro" id="IPR040727">
    <property type="entry name" value="NAPRTase_N"/>
</dbReference>
<evidence type="ECO:0000256" key="1">
    <source>
        <dbReference type="ARBA" id="ARBA00004952"/>
    </source>
</evidence>
<dbReference type="Pfam" id="PF17767">
    <property type="entry name" value="NAPRTase_N"/>
    <property type="match status" value="1"/>
</dbReference>
<keyword evidence="13" id="KW-0328">Glycosyltransferase</keyword>
<evidence type="ECO:0000256" key="4">
    <source>
        <dbReference type="ARBA" id="ARBA00022553"/>
    </source>
</evidence>
<dbReference type="PANTHER" id="PTHR11098:SF1">
    <property type="entry name" value="NICOTINATE PHOSPHORIBOSYLTRANSFERASE"/>
    <property type="match status" value="1"/>
</dbReference>
<evidence type="ECO:0000256" key="6">
    <source>
        <dbReference type="ARBA" id="ARBA00022642"/>
    </source>
</evidence>
<dbReference type="AlphaFoldDB" id="A0A918MIW5"/>
<dbReference type="Gene3D" id="3.20.20.70">
    <property type="entry name" value="Aldolase class I"/>
    <property type="match status" value="1"/>
</dbReference>
<proteinExistence type="inferred from homology"/>
<dbReference type="InterPro" id="IPR041619">
    <property type="entry name" value="NAPRTase_C"/>
</dbReference>
<evidence type="ECO:0000259" key="10">
    <source>
        <dbReference type="Pfam" id="PF04095"/>
    </source>
</evidence>
<evidence type="ECO:0000313" key="13">
    <source>
        <dbReference type="EMBL" id="GGW26310.1"/>
    </source>
</evidence>
<feature type="domain" description="Nicotinate/nicotinamide phosphoribosyltransferase" evidence="10">
    <location>
        <begin position="136"/>
        <end position="329"/>
    </location>
</feature>
<comment type="catalytic activity">
    <reaction evidence="8 9">
        <text>5-phospho-alpha-D-ribose 1-diphosphate + nicotinate + ATP + H2O = nicotinate beta-D-ribonucleotide + ADP + phosphate + diphosphate</text>
        <dbReference type="Rhea" id="RHEA:36163"/>
        <dbReference type="ChEBI" id="CHEBI:15377"/>
        <dbReference type="ChEBI" id="CHEBI:30616"/>
        <dbReference type="ChEBI" id="CHEBI:32544"/>
        <dbReference type="ChEBI" id="CHEBI:33019"/>
        <dbReference type="ChEBI" id="CHEBI:43474"/>
        <dbReference type="ChEBI" id="CHEBI:57502"/>
        <dbReference type="ChEBI" id="CHEBI:58017"/>
        <dbReference type="ChEBI" id="CHEBI:456216"/>
        <dbReference type="EC" id="6.3.4.21"/>
    </reaction>
</comment>
<dbReference type="SUPFAM" id="SSF51690">
    <property type="entry name" value="Nicotinate/Quinolinate PRTase C-terminal domain-like"/>
    <property type="match status" value="1"/>
</dbReference>
<dbReference type="Pfam" id="PF17956">
    <property type="entry name" value="NAPRTase_C"/>
    <property type="match status" value="1"/>
</dbReference>
<comment type="PTM">
    <text evidence="9">Transiently phosphorylated on a His residue during the reaction cycle. Phosphorylation strongly increases the affinity for substrates and increases the rate of nicotinate D-ribonucleotide production. Dephosphorylation regenerates the low-affinity form of the enzyme, leading to product release.</text>
</comment>
<feature type="domain" description="Nicotinate phosphoribosyltransferase N-terminal" evidence="11">
    <location>
        <begin position="1"/>
        <end position="115"/>
    </location>
</feature>
<dbReference type="Pfam" id="PF04095">
    <property type="entry name" value="NAPRTase"/>
    <property type="match status" value="1"/>
</dbReference>
<evidence type="ECO:0000256" key="2">
    <source>
        <dbReference type="ARBA" id="ARBA00010897"/>
    </source>
</evidence>
<dbReference type="GO" id="GO:0047280">
    <property type="term" value="F:nicotinamide phosphoribosyltransferase activity"/>
    <property type="evidence" value="ECO:0007669"/>
    <property type="project" value="UniProtKB-ARBA"/>
</dbReference>
<dbReference type="FunFam" id="3.20.20.70:FF:000076">
    <property type="entry name" value="Nicotinate phosphoribosyltransferase"/>
    <property type="match status" value="1"/>
</dbReference>
<gene>
    <name evidence="13" type="ORF">GCM10007383_09210</name>
</gene>
<evidence type="ECO:0000256" key="5">
    <source>
        <dbReference type="ARBA" id="ARBA00022598"/>
    </source>
</evidence>
<comment type="similarity">
    <text evidence="2 9">Belongs to the NAPRTase family.</text>
</comment>
<keyword evidence="4" id="KW-0597">Phosphoprotein</keyword>
<dbReference type="Gene3D" id="3.20.140.10">
    <property type="entry name" value="nicotinate phosphoribosyltransferase"/>
    <property type="match status" value="1"/>
</dbReference>
<dbReference type="InterPro" id="IPR041525">
    <property type="entry name" value="N/Namide_PRibTrfase"/>
</dbReference>
<dbReference type="InterPro" id="IPR036068">
    <property type="entry name" value="Nicotinate_pribotase-like_C"/>
</dbReference>
<dbReference type="InterPro" id="IPR007229">
    <property type="entry name" value="Nic_PRibTrfase-Fam"/>
</dbReference>
<dbReference type="GO" id="GO:0004516">
    <property type="term" value="F:nicotinate phosphoribosyltransferase activity"/>
    <property type="evidence" value="ECO:0007669"/>
    <property type="project" value="UniProtKB-UniRule"/>
</dbReference>
<protein>
    <recommendedName>
        <fullName evidence="3 9">Nicotinate phosphoribosyltransferase</fullName>
        <ecNumber evidence="3 9">6.3.4.21</ecNumber>
    </recommendedName>
</protein>
<keyword evidence="5 9" id="KW-0436">Ligase</keyword>
<sequence length="455" mass="51055">MAEGYFLAGRGTDSVNFDYFFRKNPFGGGFTIFAGLQDLFEMIEDFRFNSEAIDFLHKRGFHSSFLDYLKDFKFKGTLHAPQEGEVVFPNEPTITVEGNIIEAQLLETLLLNTINYQSLIATKANRLRHSAGDRGVMEFGMRRAQGWAVIHGSRAAVIGGVDSTSNVLSAYLYGLESSGTQAHSWIQSFKDEITAFRVYAETRPKNCVLLVDTYHTLNSGVPNAIVVAKEMEKKGERLSGIRLDSGDLAYLSKKARIMLDDAGLRGVKIIASNQLDEYIIKSLIDQGAKIDAFGVGTSLITGREDGALDGVYKLSQVNQRPTIKLSEDVYKLTLPGKKKIVRYYNGENKLYADAIVLAEENLSEIDTIYHPQYADKKSDVSGLKSEVLVSKVFENGKVLAPKKEVREISEYRKYRVSQLSEEHKRFEFPHIYKVGLSDALIKLREKLLADIKKKK</sequence>
<dbReference type="NCBIfam" id="NF006695">
    <property type="entry name" value="PRK09243.1-2"/>
    <property type="match status" value="1"/>
</dbReference>
<evidence type="ECO:0000256" key="8">
    <source>
        <dbReference type="ARBA" id="ARBA00048668"/>
    </source>
</evidence>
<dbReference type="NCBIfam" id="NF009131">
    <property type="entry name" value="PRK12484.1"/>
    <property type="match status" value="1"/>
</dbReference>
<dbReference type="PANTHER" id="PTHR11098">
    <property type="entry name" value="NICOTINATE PHOSPHORIBOSYLTRANSFERASE"/>
    <property type="match status" value="1"/>
</dbReference>
<dbReference type="PIRSF" id="PIRSF000484">
    <property type="entry name" value="NAPRT"/>
    <property type="match status" value="1"/>
</dbReference>
<evidence type="ECO:0000256" key="9">
    <source>
        <dbReference type="RuleBase" id="RU365100"/>
    </source>
</evidence>
<reference evidence="13" key="2">
    <citation type="submission" date="2020-09" db="EMBL/GenBank/DDBJ databases">
        <authorList>
            <person name="Sun Q."/>
            <person name="Kim S."/>
        </authorList>
    </citation>
    <scope>NUCLEOTIDE SEQUENCE</scope>
    <source>
        <strain evidence="13">KCTC 12113</strain>
    </source>
</reference>
<dbReference type="EC" id="6.3.4.21" evidence="3 9"/>
<dbReference type="InterPro" id="IPR006405">
    <property type="entry name" value="Nic_PRibTrfase_pncB"/>
</dbReference>
<comment type="caution">
    <text evidence="13">The sequence shown here is derived from an EMBL/GenBank/DDBJ whole genome shotgun (WGS) entry which is preliminary data.</text>
</comment>
<organism evidence="13 14">
    <name type="scientific">Arenibacter certesii</name>
    <dbReference type="NCBI Taxonomy" id="228955"/>
    <lineage>
        <taxon>Bacteria</taxon>
        <taxon>Pseudomonadati</taxon>
        <taxon>Bacteroidota</taxon>
        <taxon>Flavobacteriia</taxon>
        <taxon>Flavobacteriales</taxon>
        <taxon>Flavobacteriaceae</taxon>
        <taxon>Arenibacter</taxon>
    </lineage>
</organism>
<keyword evidence="7 9" id="KW-0808">Transferase</keyword>
<dbReference type="SUPFAM" id="SSF54675">
    <property type="entry name" value="Nicotinate/Quinolinate PRTase N-terminal domain-like"/>
    <property type="match status" value="1"/>
</dbReference>
<evidence type="ECO:0000259" key="11">
    <source>
        <dbReference type="Pfam" id="PF17767"/>
    </source>
</evidence>
<feature type="domain" description="Nicotinate phosphoribosyltransferase C-terminal" evidence="12">
    <location>
        <begin position="337"/>
        <end position="443"/>
    </location>
</feature>
<dbReference type="NCBIfam" id="TIGR01513">
    <property type="entry name" value="NAPRTase_put"/>
    <property type="match status" value="1"/>
</dbReference>
<dbReference type="GO" id="GO:0034355">
    <property type="term" value="P:NAD+ biosynthetic process via the salvage pathway"/>
    <property type="evidence" value="ECO:0007669"/>
    <property type="project" value="TreeGrafter"/>
</dbReference>